<gene>
    <name evidence="2" type="ORF">FILTAD_01422</name>
</gene>
<protein>
    <submittedName>
        <fullName evidence="2">Transposase, YhgA-like</fullName>
    </submittedName>
</protein>
<dbReference type="EMBL" id="UXAV01000036">
    <property type="protein sequence ID" value="VDC26005.1"/>
    <property type="molecule type" value="Genomic_DNA"/>
</dbReference>
<organism evidence="2 3">
    <name type="scientific">Filibacter tadaridae</name>
    <dbReference type="NCBI Taxonomy" id="2483811"/>
    <lineage>
        <taxon>Bacteria</taxon>
        <taxon>Bacillati</taxon>
        <taxon>Bacillota</taxon>
        <taxon>Bacilli</taxon>
        <taxon>Bacillales</taxon>
        <taxon>Caryophanaceae</taxon>
        <taxon>Filibacter</taxon>
    </lineage>
</organism>
<accession>A0A3P5WW34</accession>
<evidence type="ECO:0000259" key="1">
    <source>
        <dbReference type="Pfam" id="PF04754"/>
    </source>
</evidence>
<evidence type="ECO:0000313" key="2">
    <source>
        <dbReference type="EMBL" id="VDC26005.1"/>
    </source>
</evidence>
<reference evidence="2 3" key="1">
    <citation type="submission" date="2018-11" db="EMBL/GenBank/DDBJ databases">
        <authorList>
            <person name="Criscuolo A."/>
        </authorList>
    </citation>
    <scope>NUCLEOTIDE SEQUENCE [LARGE SCALE GENOMIC DNA]</scope>
    <source>
        <strain evidence="2">ATB-66</strain>
    </source>
</reference>
<dbReference type="Pfam" id="PF04754">
    <property type="entry name" value="Transposase_31"/>
    <property type="match status" value="1"/>
</dbReference>
<dbReference type="Proteomes" id="UP000270468">
    <property type="component" value="Unassembled WGS sequence"/>
</dbReference>
<evidence type="ECO:0000313" key="3">
    <source>
        <dbReference type="Proteomes" id="UP000270468"/>
    </source>
</evidence>
<dbReference type="InterPro" id="IPR006842">
    <property type="entry name" value="Transposase_31"/>
</dbReference>
<sequence length="203" mass="23454">MLLGYDELPEDLKIYVPNFDHVLYDVSTYTDEDIKGKAQTRIFLTLLRDIFTKDGDKLEESILRSIHYLNELEDRQTGTEYLETIMRYVFSAGKSLTKRNINKMIRQIETTYPEGSEMTMTLAEMWMEEGREEGMKIGMAKGMAKGKAAALSETAIQLLIEKFGKVPQDMKDGIMNSDTATLKLVLFNIFRYESVEDVRKYIQ</sequence>
<name>A0A3P5WW34_9BACL</name>
<dbReference type="AlphaFoldDB" id="A0A3P5WW34"/>
<keyword evidence="3" id="KW-1185">Reference proteome</keyword>
<proteinExistence type="predicted"/>
<feature type="domain" description="Transposase (putative) YhgA-like" evidence="1">
    <location>
        <begin position="10"/>
        <end position="74"/>
    </location>
</feature>